<dbReference type="PROSITE" id="PS50995">
    <property type="entry name" value="HTH_MARR_2"/>
    <property type="match status" value="1"/>
</dbReference>
<dbReference type="InterPro" id="IPR036388">
    <property type="entry name" value="WH-like_DNA-bd_sf"/>
</dbReference>
<dbReference type="SMART" id="SM00347">
    <property type="entry name" value="HTH_MARR"/>
    <property type="match status" value="1"/>
</dbReference>
<evidence type="ECO:0000256" key="1">
    <source>
        <dbReference type="ARBA" id="ARBA00023015"/>
    </source>
</evidence>
<dbReference type="PANTHER" id="PTHR33164:SF43">
    <property type="entry name" value="HTH-TYPE TRANSCRIPTIONAL REPRESSOR YETL"/>
    <property type="match status" value="1"/>
</dbReference>
<dbReference type="InterPro" id="IPR036390">
    <property type="entry name" value="WH_DNA-bd_sf"/>
</dbReference>
<sequence>MTTDPAAAEQLDYLSFVDYAVDEATGHLPDVDPVAMRLVLTLHRLTSALVYDLEATVHRPHGWSWSGFRVLFVLWLAGPLESKRIAHLSGTSRAAVSALVKTLERDGLVTRRRAEHDGRAVRVDLTDRGRADIARAFGTHNEREQAWASTLSEQERTTLIELLDKLMTGTEADEVRRRF</sequence>
<dbReference type="Pfam" id="PF01047">
    <property type="entry name" value="MarR"/>
    <property type="match status" value="1"/>
</dbReference>
<dbReference type="GO" id="GO:0003677">
    <property type="term" value="F:DNA binding"/>
    <property type="evidence" value="ECO:0007669"/>
    <property type="project" value="UniProtKB-KW"/>
</dbReference>
<proteinExistence type="predicted"/>
<keyword evidence="3" id="KW-0804">Transcription</keyword>
<keyword evidence="6" id="KW-1185">Reference proteome</keyword>
<organism evidence="5 6">
    <name type="scientific">Haloechinothrix aidingensis</name>
    <dbReference type="NCBI Taxonomy" id="2752311"/>
    <lineage>
        <taxon>Bacteria</taxon>
        <taxon>Bacillati</taxon>
        <taxon>Actinomycetota</taxon>
        <taxon>Actinomycetes</taxon>
        <taxon>Pseudonocardiales</taxon>
        <taxon>Pseudonocardiaceae</taxon>
        <taxon>Haloechinothrix</taxon>
    </lineage>
</organism>
<accession>A0A838ABS9</accession>
<evidence type="ECO:0000313" key="5">
    <source>
        <dbReference type="EMBL" id="MBA0126638.1"/>
    </source>
</evidence>
<dbReference type="AlphaFoldDB" id="A0A838ABS9"/>
<gene>
    <name evidence="5" type="ORF">H0B56_13885</name>
</gene>
<dbReference type="InterPro" id="IPR000835">
    <property type="entry name" value="HTH_MarR-typ"/>
</dbReference>
<feature type="domain" description="HTH marR-type" evidence="4">
    <location>
        <begin position="35"/>
        <end position="168"/>
    </location>
</feature>
<dbReference type="InterPro" id="IPR039422">
    <property type="entry name" value="MarR/SlyA-like"/>
</dbReference>
<dbReference type="RefSeq" id="WP_180893444.1">
    <property type="nucleotide sequence ID" value="NZ_JACCKD010000004.1"/>
</dbReference>
<reference evidence="5 6" key="1">
    <citation type="submission" date="2020-07" db="EMBL/GenBank/DDBJ databases">
        <title>Genome of Haloechinothrix sp.</title>
        <authorList>
            <person name="Tang S.-K."/>
            <person name="Yang L."/>
            <person name="Zhu W.-Y."/>
        </authorList>
    </citation>
    <scope>NUCLEOTIDE SEQUENCE [LARGE SCALE GENOMIC DNA]</scope>
    <source>
        <strain evidence="5 6">YIM 98757</strain>
    </source>
</reference>
<keyword evidence="2" id="KW-0238">DNA-binding</keyword>
<dbReference type="Gene3D" id="1.10.10.10">
    <property type="entry name" value="Winged helix-like DNA-binding domain superfamily/Winged helix DNA-binding domain"/>
    <property type="match status" value="1"/>
</dbReference>
<keyword evidence="1" id="KW-0805">Transcription regulation</keyword>
<protein>
    <submittedName>
        <fullName evidence="5">MarR family transcriptional regulator</fullName>
    </submittedName>
</protein>
<dbReference type="PROSITE" id="PS01117">
    <property type="entry name" value="HTH_MARR_1"/>
    <property type="match status" value="1"/>
</dbReference>
<comment type="caution">
    <text evidence="5">The sequence shown here is derived from an EMBL/GenBank/DDBJ whole genome shotgun (WGS) entry which is preliminary data.</text>
</comment>
<evidence type="ECO:0000313" key="6">
    <source>
        <dbReference type="Proteomes" id="UP000582974"/>
    </source>
</evidence>
<dbReference type="SUPFAM" id="SSF46785">
    <property type="entry name" value="Winged helix' DNA-binding domain"/>
    <property type="match status" value="1"/>
</dbReference>
<evidence type="ECO:0000256" key="3">
    <source>
        <dbReference type="ARBA" id="ARBA00023163"/>
    </source>
</evidence>
<name>A0A838ABS9_9PSEU</name>
<evidence type="ECO:0000256" key="2">
    <source>
        <dbReference type="ARBA" id="ARBA00023125"/>
    </source>
</evidence>
<dbReference type="PANTHER" id="PTHR33164">
    <property type="entry name" value="TRANSCRIPTIONAL REGULATOR, MARR FAMILY"/>
    <property type="match status" value="1"/>
</dbReference>
<dbReference type="Proteomes" id="UP000582974">
    <property type="component" value="Unassembled WGS sequence"/>
</dbReference>
<evidence type="ECO:0000259" key="4">
    <source>
        <dbReference type="PROSITE" id="PS50995"/>
    </source>
</evidence>
<dbReference type="EMBL" id="JACCKD010000004">
    <property type="protein sequence ID" value="MBA0126638.1"/>
    <property type="molecule type" value="Genomic_DNA"/>
</dbReference>
<dbReference type="PRINTS" id="PR00598">
    <property type="entry name" value="HTHMARR"/>
</dbReference>
<dbReference type="GO" id="GO:0006950">
    <property type="term" value="P:response to stress"/>
    <property type="evidence" value="ECO:0007669"/>
    <property type="project" value="TreeGrafter"/>
</dbReference>
<dbReference type="InterPro" id="IPR023187">
    <property type="entry name" value="Tscrpt_reg_MarR-type_CS"/>
</dbReference>
<dbReference type="GO" id="GO:0003700">
    <property type="term" value="F:DNA-binding transcription factor activity"/>
    <property type="evidence" value="ECO:0007669"/>
    <property type="project" value="InterPro"/>
</dbReference>